<comment type="caution">
    <text evidence="7">The sequence shown here is derived from an EMBL/GenBank/DDBJ whole genome shotgun (WGS) entry which is preliminary data.</text>
</comment>
<evidence type="ECO:0000256" key="4">
    <source>
        <dbReference type="PROSITE-ProRule" id="PRU01248"/>
    </source>
</evidence>
<dbReference type="PROSITE" id="PS51898">
    <property type="entry name" value="TYR_RECOMBINASE"/>
    <property type="match status" value="1"/>
</dbReference>
<dbReference type="InterPro" id="IPR013762">
    <property type="entry name" value="Integrase-like_cat_sf"/>
</dbReference>
<reference evidence="7 8" key="1">
    <citation type="submission" date="2017-11" db="EMBL/GenBank/DDBJ databases">
        <title>Genomic Encyclopedia of Archaeal and Bacterial Type Strains, Phase II (KMG-II): From Individual Species to Whole Genera.</title>
        <authorList>
            <person name="Goeker M."/>
        </authorList>
    </citation>
    <scope>NUCLEOTIDE SEQUENCE [LARGE SCALE GENOMIC DNA]</scope>
    <source>
        <strain evidence="7 8">DSM 22413</strain>
    </source>
</reference>
<dbReference type="InterPro" id="IPR002104">
    <property type="entry name" value="Integrase_catalytic"/>
</dbReference>
<dbReference type="SUPFAM" id="SSF56349">
    <property type="entry name" value="DNA breaking-rejoining enzymes"/>
    <property type="match status" value="1"/>
</dbReference>
<dbReference type="AlphaFoldDB" id="A0A2M8W3K3"/>
<dbReference type="InterPro" id="IPR050090">
    <property type="entry name" value="Tyrosine_recombinase_XerCD"/>
</dbReference>
<feature type="domain" description="Tyr recombinase" evidence="5">
    <location>
        <begin position="171"/>
        <end position="389"/>
    </location>
</feature>
<keyword evidence="3" id="KW-0233">DNA recombination</keyword>
<evidence type="ECO:0000313" key="7">
    <source>
        <dbReference type="EMBL" id="PJI85506.1"/>
    </source>
</evidence>
<dbReference type="Gene3D" id="1.10.150.130">
    <property type="match status" value="1"/>
</dbReference>
<dbReference type="PROSITE" id="PS51900">
    <property type="entry name" value="CB"/>
    <property type="match status" value="1"/>
</dbReference>
<dbReference type="InterPro" id="IPR011010">
    <property type="entry name" value="DNA_brk_join_enz"/>
</dbReference>
<evidence type="ECO:0000259" key="6">
    <source>
        <dbReference type="PROSITE" id="PS51900"/>
    </source>
</evidence>
<dbReference type="Pfam" id="PF00589">
    <property type="entry name" value="Phage_integrase"/>
    <property type="match status" value="1"/>
</dbReference>
<evidence type="ECO:0000256" key="1">
    <source>
        <dbReference type="ARBA" id="ARBA00008857"/>
    </source>
</evidence>
<protein>
    <submittedName>
        <fullName evidence="7">Site-specific recombinase XerD</fullName>
    </submittedName>
</protein>
<dbReference type="Gene3D" id="1.10.443.10">
    <property type="entry name" value="Intergrase catalytic core"/>
    <property type="match status" value="1"/>
</dbReference>
<keyword evidence="8" id="KW-1185">Reference proteome</keyword>
<dbReference type="PANTHER" id="PTHR30349">
    <property type="entry name" value="PHAGE INTEGRASE-RELATED"/>
    <property type="match status" value="1"/>
</dbReference>
<keyword evidence="2 4" id="KW-0238">DNA-binding</keyword>
<dbReference type="EMBL" id="PGTZ01000012">
    <property type="protein sequence ID" value="PJI85506.1"/>
    <property type="molecule type" value="Genomic_DNA"/>
</dbReference>
<name>A0A2M8W3K3_9MICO</name>
<dbReference type="GO" id="GO:0015074">
    <property type="term" value="P:DNA integration"/>
    <property type="evidence" value="ECO:0007669"/>
    <property type="project" value="InterPro"/>
</dbReference>
<evidence type="ECO:0000256" key="2">
    <source>
        <dbReference type="ARBA" id="ARBA00023125"/>
    </source>
</evidence>
<evidence type="ECO:0000256" key="3">
    <source>
        <dbReference type="ARBA" id="ARBA00023172"/>
    </source>
</evidence>
<dbReference type="InterPro" id="IPR044068">
    <property type="entry name" value="CB"/>
</dbReference>
<dbReference type="PANTHER" id="PTHR30349:SF64">
    <property type="entry name" value="PROPHAGE INTEGRASE INTD-RELATED"/>
    <property type="match status" value="1"/>
</dbReference>
<organism evidence="7 8">
    <name type="scientific">Luteimicrobium subarcticum</name>
    <dbReference type="NCBI Taxonomy" id="620910"/>
    <lineage>
        <taxon>Bacteria</taxon>
        <taxon>Bacillati</taxon>
        <taxon>Actinomycetota</taxon>
        <taxon>Actinomycetes</taxon>
        <taxon>Micrococcales</taxon>
        <taxon>Luteimicrobium</taxon>
    </lineage>
</organism>
<dbReference type="CDD" id="cd01189">
    <property type="entry name" value="INT_ICEBs1_C_like"/>
    <property type="match status" value="1"/>
</dbReference>
<accession>A0A2M8W3K3</accession>
<gene>
    <name evidence="7" type="ORF">CLV34_3020</name>
</gene>
<feature type="domain" description="Core-binding (CB)" evidence="6">
    <location>
        <begin position="70"/>
        <end position="150"/>
    </location>
</feature>
<dbReference type="InterPro" id="IPR010998">
    <property type="entry name" value="Integrase_recombinase_N"/>
</dbReference>
<dbReference type="GO" id="GO:0006310">
    <property type="term" value="P:DNA recombination"/>
    <property type="evidence" value="ECO:0007669"/>
    <property type="project" value="UniProtKB-KW"/>
</dbReference>
<evidence type="ECO:0000313" key="8">
    <source>
        <dbReference type="Proteomes" id="UP000231586"/>
    </source>
</evidence>
<dbReference type="Proteomes" id="UP000231586">
    <property type="component" value="Unassembled WGS sequence"/>
</dbReference>
<proteinExistence type="inferred from homology"/>
<evidence type="ECO:0000259" key="5">
    <source>
        <dbReference type="PROSITE" id="PS51898"/>
    </source>
</evidence>
<sequence length="412" mass="45047">MGAMREPTMHVSAKGDKTWKVRFRLAGRQSSETFRRQADARRFSKWLGTYGVEESLRLLAESRGASAGDHTVASWCTEHVDSLTGVTSGTTSRYRSYIANDLGALGELPLTAVEPGAVGRWVRELETAGASGKTIKNKHGFVSAAMTAAVKRGLIPSNPCRGTRLPRTVVEPMVFLTHDEYTRFLGCFTSTWRPFVEVLFATGLRWGEITALHVGDVDLEHGTITVTRAWKEADEGRVLGPPKSKRSQRTIALAPETVEVLAPFVGRRPADAFLFVNARDEPVKPQTFHDNVWQPAVRLANGEPGQRSGPKAKRVARRLDDHGKPIEPLDPPLGKRPRVHDARHTCASWLLGAGIPINYVQAHLGHESITTTVDRYGHVMPAARAAVSAALSQALTASRPTILPDEPAQLEA</sequence>
<dbReference type="GO" id="GO:0003677">
    <property type="term" value="F:DNA binding"/>
    <property type="evidence" value="ECO:0007669"/>
    <property type="project" value="UniProtKB-UniRule"/>
</dbReference>
<comment type="similarity">
    <text evidence="1">Belongs to the 'phage' integrase family.</text>
</comment>